<feature type="transmembrane region" description="Helical" evidence="6">
    <location>
        <begin position="294"/>
        <end position="313"/>
    </location>
</feature>
<organism evidence="7 8">
    <name type="scientific">Advenella incenata</name>
    <dbReference type="NCBI Taxonomy" id="267800"/>
    <lineage>
        <taxon>Bacteria</taxon>
        <taxon>Pseudomonadati</taxon>
        <taxon>Pseudomonadota</taxon>
        <taxon>Betaproteobacteria</taxon>
        <taxon>Burkholderiales</taxon>
        <taxon>Alcaligenaceae</taxon>
    </lineage>
</organism>
<feature type="transmembrane region" description="Helical" evidence="6">
    <location>
        <begin position="269"/>
        <end position="288"/>
    </location>
</feature>
<feature type="transmembrane region" description="Helical" evidence="6">
    <location>
        <begin position="400"/>
        <end position="419"/>
    </location>
</feature>
<keyword evidence="5 6" id="KW-0472">Membrane</keyword>
<evidence type="ECO:0000313" key="7">
    <source>
        <dbReference type="EMBL" id="RZU00306.1"/>
    </source>
</evidence>
<feature type="transmembrane region" description="Helical" evidence="6">
    <location>
        <begin position="454"/>
        <end position="471"/>
    </location>
</feature>
<feature type="transmembrane region" description="Helical" evidence="6">
    <location>
        <begin position="41"/>
        <end position="61"/>
    </location>
</feature>
<keyword evidence="4 6" id="KW-1133">Transmembrane helix</keyword>
<dbReference type="EMBL" id="SHKO01000001">
    <property type="protein sequence ID" value="RZU00306.1"/>
    <property type="molecule type" value="Genomic_DNA"/>
</dbReference>
<feature type="transmembrane region" description="Helical" evidence="6">
    <location>
        <begin position="92"/>
        <end position="117"/>
    </location>
</feature>
<sequence length="676" mass="70342">MNQQYTLLHKYGNLITAFVVLLILVAIIIATSAGFSYFDVSLLASGGTTLALAALGGTLVILSGGFDLSVGAIISLVNVVLAAGYIDDSTPAAFAASFALALLVGAACGFVNGALVAYARIQPIVVTLSTMFIIQGITLLIMNSPGGTVPTSLGTYLMGDVLPELFPASLFLIVLSLLVWAWIKKTPFGLHLYAVGGNPDAAQAVGVPLARSYLLTYTLAGAFYGLAGFFLSAQTGSGDPLVGNSLLLSVFAAIVIGGTRLGGGKGGPVGSVLGAFVLMLIVNILLLFNISAYYSTIAQGGVLIVAVMIGGLGKDSELRKFLRLLGHRWRAMRQGRLASQLGPQPKYIDVSGNSPDSQDSRISFFKKHRKDLRISLPALAGLAILLVATQVLLGRNVYEWSYWNSMLVLSTFLIILALGQGVVVFTGGLDLSIPWTIALSGILFTGLTQGSNEALLYALPVILLIGVLIGLSNGVMVAVLGISPIVATLASNGILQGIALLYSGGTPSAFPSPSISWLMTSRIAGITPVIVLLLIFVICSVFLLNKTRFGRHVYATGSNLNTAYLSGVPTRRVLILVYILSSVCAAVTGILLTGFSGQASLGMGDDYLLPSIAVIVVGGGLITGGRGHYLGILAGVLLLTTLQILLAGSGLPYAVRPILFGIVLLGAVAMLRERAR</sequence>
<feature type="transmembrane region" description="Helical" evidence="6">
    <location>
        <begin position="68"/>
        <end position="86"/>
    </location>
</feature>
<feature type="transmembrane region" description="Helical" evidence="6">
    <location>
        <begin position="523"/>
        <end position="544"/>
    </location>
</feature>
<feature type="transmembrane region" description="Helical" evidence="6">
    <location>
        <begin position="12"/>
        <end position="35"/>
    </location>
</feature>
<feature type="transmembrane region" description="Helical" evidence="6">
    <location>
        <begin position="374"/>
        <end position="394"/>
    </location>
</feature>
<feature type="transmembrane region" description="Helical" evidence="6">
    <location>
        <begin position="653"/>
        <end position="671"/>
    </location>
</feature>
<evidence type="ECO:0000256" key="6">
    <source>
        <dbReference type="SAM" id="Phobius"/>
    </source>
</evidence>
<keyword evidence="2" id="KW-1003">Cell membrane</keyword>
<feature type="transmembrane region" description="Helical" evidence="6">
    <location>
        <begin position="124"/>
        <end position="145"/>
    </location>
</feature>
<dbReference type="Proteomes" id="UP000293398">
    <property type="component" value="Unassembled WGS sequence"/>
</dbReference>
<feature type="transmembrane region" description="Helical" evidence="6">
    <location>
        <begin position="165"/>
        <end position="183"/>
    </location>
</feature>
<feature type="transmembrane region" description="Helical" evidence="6">
    <location>
        <begin position="629"/>
        <end position="647"/>
    </location>
</feature>
<feature type="transmembrane region" description="Helical" evidence="6">
    <location>
        <begin position="478"/>
        <end position="503"/>
    </location>
</feature>
<evidence type="ECO:0000256" key="3">
    <source>
        <dbReference type="ARBA" id="ARBA00022692"/>
    </source>
</evidence>
<dbReference type="GO" id="GO:0022857">
    <property type="term" value="F:transmembrane transporter activity"/>
    <property type="evidence" value="ECO:0007669"/>
    <property type="project" value="InterPro"/>
</dbReference>
<name>A0A4V2FU14_9BURK</name>
<evidence type="ECO:0000256" key="4">
    <source>
        <dbReference type="ARBA" id="ARBA00022989"/>
    </source>
</evidence>
<evidence type="ECO:0000313" key="8">
    <source>
        <dbReference type="Proteomes" id="UP000293398"/>
    </source>
</evidence>
<feature type="transmembrane region" description="Helical" evidence="6">
    <location>
        <begin position="573"/>
        <end position="595"/>
    </location>
</feature>
<reference evidence="7 8" key="1">
    <citation type="submission" date="2019-02" db="EMBL/GenBank/DDBJ databases">
        <title>Genomic Encyclopedia of Type Strains, Phase IV (KMG-IV): sequencing the most valuable type-strain genomes for metagenomic binning, comparative biology and taxonomic classification.</title>
        <authorList>
            <person name="Goeker M."/>
        </authorList>
    </citation>
    <scope>NUCLEOTIDE SEQUENCE [LARGE SCALE GENOMIC DNA]</scope>
    <source>
        <strain evidence="7 8">DSM 23814</strain>
    </source>
</reference>
<dbReference type="GO" id="GO:0005886">
    <property type="term" value="C:plasma membrane"/>
    <property type="evidence" value="ECO:0007669"/>
    <property type="project" value="UniProtKB-SubCell"/>
</dbReference>
<dbReference type="OrthoDB" id="9799990at2"/>
<accession>A0A4V2FU14</accession>
<gene>
    <name evidence="7" type="ORF">EV681_2114</name>
</gene>
<feature type="transmembrane region" description="Helical" evidence="6">
    <location>
        <begin position="607"/>
        <end position="624"/>
    </location>
</feature>
<dbReference type="CDD" id="cd06579">
    <property type="entry name" value="TM_PBP1_transp_AraH_like"/>
    <property type="match status" value="2"/>
</dbReference>
<dbReference type="Pfam" id="PF02653">
    <property type="entry name" value="BPD_transp_2"/>
    <property type="match status" value="2"/>
</dbReference>
<comment type="subcellular location">
    <subcellularLocation>
        <location evidence="1">Cell membrane</location>
        <topology evidence="1">Multi-pass membrane protein</topology>
    </subcellularLocation>
</comment>
<protein>
    <submittedName>
        <fullName evidence="7">Ribose transport system permease protein</fullName>
    </submittedName>
</protein>
<dbReference type="RefSeq" id="WP_130303869.1">
    <property type="nucleotide sequence ID" value="NZ_SHKO01000001.1"/>
</dbReference>
<feature type="transmembrane region" description="Helical" evidence="6">
    <location>
        <begin position="431"/>
        <end position="448"/>
    </location>
</feature>
<dbReference type="PANTHER" id="PTHR32196">
    <property type="entry name" value="ABC TRANSPORTER PERMEASE PROTEIN YPHD-RELATED-RELATED"/>
    <property type="match status" value="1"/>
</dbReference>
<evidence type="ECO:0000256" key="1">
    <source>
        <dbReference type="ARBA" id="ARBA00004651"/>
    </source>
</evidence>
<feature type="transmembrane region" description="Helical" evidence="6">
    <location>
        <begin position="245"/>
        <end position="262"/>
    </location>
</feature>
<dbReference type="InterPro" id="IPR001851">
    <property type="entry name" value="ABC_transp_permease"/>
</dbReference>
<keyword evidence="8" id="KW-1185">Reference proteome</keyword>
<evidence type="ECO:0000256" key="2">
    <source>
        <dbReference type="ARBA" id="ARBA00022475"/>
    </source>
</evidence>
<dbReference type="AlphaFoldDB" id="A0A4V2FU14"/>
<comment type="caution">
    <text evidence="7">The sequence shown here is derived from an EMBL/GenBank/DDBJ whole genome shotgun (WGS) entry which is preliminary data.</text>
</comment>
<keyword evidence="3 6" id="KW-0812">Transmembrane</keyword>
<feature type="transmembrane region" description="Helical" evidence="6">
    <location>
        <begin position="214"/>
        <end position="233"/>
    </location>
</feature>
<evidence type="ECO:0000256" key="5">
    <source>
        <dbReference type="ARBA" id="ARBA00023136"/>
    </source>
</evidence>
<dbReference type="PANTHER" id="PTHR32196:SF63">
    <property type="entry name" value="INNER MEMBRANE ABC TRANSPORTER PERMEASE PROTEIN YJFF"/>
    <property type="match status" value="1"/>
</dbReference>
<proteinExistence type="predicted"/>